<feature type="transmembrane region" description="Helical" evidence="1">
    <location>
        <begin position="363"/>
        <end position="380"/>
    </location>
</feature>
<gene>
    <name evidence="2" type="ORF">ACFSKV_16465</name>
</gene>
<organism evidence="2 3">
    <name type="scientific">Shivajiella indica</name>
    <dbReference type="NCBI Taxonomy" id="872115"/>
    <lineage>
        <taxon>Bacteria</taxon>
        <taxon>Pseudomonadati</taxon>
        <taxon>Bacteroidota</taxon>
        <taxon>Cytophagia</taxon>
        <taxon>Cytophagales</taxon>
        <taxon>Cyclobacteriaceae</taxon>
        <taxon>Shivajiella</taxon>
    </lineage>
</organism>
<feature type="transmembrane region" description="Helical" evidence="1">
    <location>
        <begin position="296"/>
        <end position="316"/>
    </location>
</feature>
<feature type="transmembrane region" description="Helical" evidence="1">
    <location>
        <begin position="179"/>
        <end position="205"/>
    </location>
</feature>
<name>A0ABW5BAV9_9BACT</name>
<comment type="caution">
    <text evidence="2">The sequence shown here is derived from an EMBL/GenBank/DDBJ whole genome shotgun (WGS) entry which is preliminary data.</text>
</comment>
<feature type="transmembrane region" description="Helical" evidence="1">
    <location>
        <begin position="30"/>
        <end position="50"/>
    </location>
</feature>
<evidence type="ECO:0000313" key="2">
    <source>
        <dbReference type="EMBL" id="MFD2203172.1"/>
    </source>
</evidence>
<feature type="transmembrane region" description="Helical" evidence="1">
    <location>
        <begin position="217"/>
        <end position="235"/>
    </location>
</feature>
<protein>
    <submittedName>
        <fullName evidence="2">Uncharacterized protein</fullName>
    </submittedName>
</protein>
<keyword evidence="1" id="KW-1133">Transmembrane helix</keyword>
<reference evidence="3" key="1">
    <citation type="journal article" date="2019" name="Int. J. Syst. Evol. Microbiol.">
        <title>The Global Catalogue of Microorganisms (GCM) 10K type strain sequencing project: providing services to taxonomists for standard genome sequencing and annotation.</title>
        <authorList>
            <consortium name="The Broad Institute Genomics Platform"/>
            <consortium name="The Broad Institute Genome Sequencing Center for Infectious Disease"/>
            <person name="Wu L."/>
            <person name="Ma J."/>
        </authorList>
    </citation>
    <scope>NUCLEOTIDE SEQUENCE [LARGE SCALE GENOMIC DNA]</scope>
    <source>
        <strain evidence="3">KCTC 19812</strain>
    </source>
</reference>
<feature type="transmembrane region" description="Helical" evidence="1">
    <location>
        <begin position="143"/>
        <end position="173"/>
    </location>
</feature>
<keyword evidence="1" id="KW-0472">Membrane</keyword>
<evidence type="ECO:0000256" key="1">
    <source>
        <dbReference type="SAM" id="Phobius"/>
    </source>
</evidence>
<keyword evidence="1" id="KW-0812">Transmembrane</keyword>
<proteinExistence type="predicted"/>
<dbReference type="EMBL" id="JBHUIV010000025">
    <property type="protein sequence ID" value="MFD2203172.1"/>
    <property type="molecule type" value="Genomic_DNA"/>
</dbReference>
<feature type="transmembrane region" description="Helical" evidence="1">
    <location>
        <begin position="6"/>
        <end position="23"/>
    </location>
</feature>
<feature type="transmembrane region" description="Helical" evidence="1">
    <location>
        <begin position="336"/>
        <end position="357"/>
    </location>
</feature>
<sequence>MGDIFFGIIMYVINLILISEFVRHRTNSNGVNFSILLVHYHILIGFYYGWFAKGTDTSFYWNLGDKFRHFNFESWWDAYGTHNYFVFFINYPFSRTLGLDFWTGTFLYASVSAWAFILLFLAGQDLLKANKVSLQAFNIWPNILLLPSLHFWSSGIGKDSLVFLFIAMFFYGIRDLRKYVFLVFLSAVLLYHVRPHMAFIVLLSTSIMLILDSKLHLSYKLVFFALAIVGFIFIYDEVLKFLRIDELNVENIEGVFNTSSGNLSYGKSFVDMSGYPYPLKVFTFLYRPLFFDAHNFSSLLNSVENLICLLLTIAIFTKVNPIKGYQKAPNAIKIMFLTFLLSSIAFAGAMSNFGIMVRMKNMTFVYFLIFLIYIYQVHLLERREYIMSKIAFAQKKRDAIARKVGG</sequence>
<accession>A0ABW5BAV9</accession>
<keyword evidence="3" id="KW-1185">Reference proteome</keyword>
<dbReference type="Proteomes" id="UP001597414">
    <property type="component" value="Unassembled WGS sequence"/>
</dbReference>
<dbReference type="RefSeq" id="WP_380805184.1">
    <property type="nucleotide sequence ID" value="NZ_JBHUIV010000025.1"/>
</dbReference>
<feature type="transmembrane region" description="Helical" evidence="1">
    <location>
        <begin position="101"/>
        <end position="122"/>
    </location>
</feature>
<evidence type="ECO:0000313" key="3">
    <source>
        <dbReference type="Proteomes" id="UP001597414"/>
    </source>
</evidence>